<keyword evidence="3" id="KW-0812">Transmembrane</keyword>
<accession>M3D937</accession>
<dbReference type="RefSeq" id="XP_016762520.1">
    <property type="nucleotide sequence ID" value="XM_016902926.1"/>
</dbReference>
<comment type="subcellular location">
    <subcellularLocation>
        <location evidence="1">Membrane</location>
        <topology evidence="1">Multi-pass membrane protein</topology>
    </subcellularLocation>
</comment>
<dbReference type="eggNOG" id="KOG2504">
    <property type="taxonomic scope" value="Eukaryota"/>
</dbReference>
<dbReference type="AlphaFoldDB" id="M3D937"/>
<feature type="transmembrane region" description="Helical" evidence="3">
    <location>
        <begin position="310"/>
        <end position="330"/>
    </location>
</feature>
<dbReference type="HOGENOM" id="CLU_001265_1_1_1"/>
<proteinExistence type="inferred from homology"/>
<feature type="transmembrane region" description="Helical" evidence="3">
    <location>
        <begin position="146"/>
        <end position="166"/>
    </location>
</feature>
<dbReference type="InterPro" id="IPR050327">
    <property type="entry name" value="Proton-linked_MCT"/>
</dbReference>
<dbReference type="InterPro" id="IPR036259">
    <property type="entry name" value="MFS_trans_sf"/>
</dbReference>
<feature type="transmembrane region" description="Helical" evidence="3">
    <location>
        <begin position="59"/>
        <end position="78"/>
    </location>
</feature>
<evidence type="ECO:0000256" key="2">
    <source>
        <dbReference type="ARBA" id="ARBA00006727"/>
    </source>
</evidence>
<evidence type="ECO:0000256" key="3">
    <source>
        <dbReference type="SAM" id="Phobius"/>
    </source>
</evidence>
<dbReference type="Proteomes" id="UP000016931">
    <property type="component" value="Unassembled WGS sequence"/>
</dbReference>
<sequence>MRQKESNDVGPPPDGGTLAWTQAMMGHLVAFNTWGFLASFGAFQSYYESDILSSNSASEIAWIGSLQLFLIFAVGTISGRALDAGLFRPVYISGCILLVVGVFCTSVSHTYWQVFLAQGLCAGLGCGLMFTPAIGLVATYFSTKKVFVLAFFLTGSGTGGIVFPVIFGQLLNRIGFAWTVRVLGFIMLVTSALTIALFRTRLPPRKAGALIDVSAFRERVYVLYIAGMWFNFFALYFAFYFISAFARNVIGLSYESSLHLLITTNGVGIISRLTVAYIATKWIQPITAVIPCALIAAVLMYSWAAVNDTAGLYAFAVLYGIASNGLQGLWPGGLSSLIVDDSKIGTRMGMAFSIVSTALLTGSPVGGALVAMNNGRYLYAQMWAGSSLVLGSCLLLLASRLHRSVTKMAYGSRL</sequence>
<evidence type="ECO:0000313" key="4">
    <source>
        <dbReference type="EMBL" id="EMF14399.1"/>
    </source>
</evidence>
<feature type="transmembrane region" description="Helical" evidence="3">
    <location>
        <begin position="90"/>
        <end position="109"/>
    </location>
</feature>
<keyword evidence="5" id="KW-1185">Reference proteome</keyword>
<name>M3D937_SPHMS</name>
<dbReference type="GO" id="GO:0022857">
    <property type="term" value="F:transmembrane transporter activity"/>
    <property type="evidence" value="ECO:0007669"/>
    <property type="project" value="InterPro"/>
</dbReference>
<gene>
    <name evidence="4" type="ORF">SEPMUDRAFT_140161</name>
</gene>
<evidence type="ECO:0000256" key="1">
    <source>
        <dbReference type="ARBA" id="ARBA00004141"/>
    </source>
</evidence>
<dbReference type="GO" id="GO:0016020">
    <property type="term" value="C:membrane"/>
    <property type="evidence" value="ECO:0007669"/>
    <property type="project" value="UniProtKB-SubCell"/>
</dbReference>
<dbReference type="PANTHER" id="PTHR11360:SF130">
    <property type="entry name" value="MAJOR FACILITATOR SUPERFAMILY (MFS) PROFILE DOMAIN-CONTAINING PROTEIN-RELATED"/>
    <property type="match status" value="1"/>
</dbReference>
<feature type="transmembrane region" description="Helical" evidence="3">
    <location>
        <begin position="286"/>
        <end position="304"/>
    </location>
</feature>
<feature type="transmembrane region" description="Helical" evidence="3">
    <location>
        <begin position="351"/>
        <end position="372"/>
    </location>
</feature>
<keyword evidence="3" id="KW-1133">Transmembrane helix</keyword>
<dbReference type="OMA" id="NGLQFCP"/>
<feature type="transmembrane region" description="Helical" evidence="3">
    <location>
        <begin position="178"/>
        <end position="200"/>
    </location>
</feature>
<dbReference type="InterPro" id="IPR011701">
    <property type="entry name" value="MFS"/>
</dbReference>
<dbReference type="EMBL" id="KB456262">
    <property type="protein sequence ID" value="EMF14399.1"/>
    <property type="molecule type" value="Genomic_DNA"/>
</dbReference>
<dbReference type="GeneID" id="27900063"/>
<feature type="transmembrane region" description="Helical" evidence="3">
    <location>
        <begin position="378"/>
        <end position="398"/>
    </location>
</feature>
<reference evidence="4 5" key="1">
    <citation type="journal article" date="2012" name="PLoS Pathog.">
        <title>Diverse lifestyles and strategies of plant pathogenesis encoded in the genomes of eighteen Dothideomycetes fungi.</title>
        <authorList>
            <person name="Ohm R.A."/>
            <person name="Feau N."/>
            <person name="Henrissat B."/>
            <person name="Schoch C.L."/>
            <person name="Horwitz B.A."/>
            <person name="Barry K.W."/>
            <person name="Condon B.J."/>
            <person name="Copeland A.C."/>
            <person name="Dhillon B."/>
            <person name="Glaser F."/>
            <person name="Hesse C.N."/>
            <person name="Kosti I."/>
            <person name="LaButti K."/>
            <person name="Lindquist E.A."/>
            <person name="Lucas S."/>
            <person name="Salamov A.A."/>
            <person name="Bradshaw R.E."/>
            <person name="Ciuffetti L."/>
            <person name="Hamelin R.C."/>
            <person name="Kema G.H.J."/>
            <person name="Lawrence C."/>
            <person name="Scott J.A."/>
            <person name="Spatafora J.W."/>
            <person name="Turgeon B.G."/>
            <person name="de Wit P.J.G.M."/>
            <person name="Zhong S."/>
            <person name="Goodwin S.B."/>
            <person name="Grigoriev I.V."/>
        </authorList>
    </citation>
    <scope>NUCLEOTIDE SEQUENCE [LARGE SCALE GENOMIC DNA]</scope>
    <source>
        <strain evidence="4 5">SO2202</strain>
    </source>
</reference>
<feature type="transmembrane region" description="Helical" evidence="3">
    <location>
        <begin position="115"/>
        <end position="139"/>
    </location>
</feature>
<feature type="transmembrane region" description="Helical" evidence="3">
    <location>
        <begin position="258"/>
        <end position="279"/>
    </location>
</feature>
<dbReference type="Gene3D" id="1.20.1250.20">
    <property type="entry name" value="MFS general substrate transporter like domains"/>
    <property type="match status" value="1"/>
</dbReference>
<feature type="transmembrane region" description="Helical" evidence="3">
    <location>
        <begin position="221"/>
        <end position="246"/>
    </location>
</feature>
<feature type="transmembrane region" description="Helical" evidence="3">
    <location>
        <begin position="28"/>
        <end position="47"/>
    </location>
</feature>
<protein>
    <submittedName>
        <fullName evidence="4">MFS general substrate transporter</fullName>
    </submittedName>
</protein>
<organism evidence="4 5">
    <name type="scientific">Sphaerulina musiva (strain SO2202)</name>
    <name type="common">Poplar stem canker fungus</name>
    <name type="synonym">Septoria musiva</name>
    <dbReference type="NCBI Taxonomy" id="692275"/>
    <lineage>
        <taxon>Eukaryota</taxon>
        <taxon>Fungi</taxon>
        <taxon>Dikarya</taxon>
        <taxon>Ascomycota</taxon>
        <taxon>Pezizomycotina</taxon>
        <taxon>Dothideomycetes</taxon>
        <taxon>Dothideomycetidae</taxon>
        <taxon>Mycosphaerellales</taxon>
        <taxon>Mycosphaerellaceae</taxon>
        <taxon>Sphaerulina</taxon>
    </lineage>
</organism>
<keyword evidence="3" id="KW-0472">Membrane</keyword>
<dbReference type="Pfam" id="PF07690">
    <property type="entry name" value="MFS_1"/>
    <property type="match status" value="1"/>
</dbReference>
<dbReference type="PANTHER" id="PTHR11360">
    <property type="entry name" value="MONOCARBOXYLATE TRANSPORTER"/>
    <property type="match status" value="1"/>
</dbReference>
<dbReference type="SUPFAM" id="SSF103473">
    <property type="entry name" value="MFS general substrate transporter"/>
    <property type="match status" value="1"/>
</dbReference>
<evidence type="ECO:0000313" key="5">
    <source>
        <dbReference type="Proteomes" id="UP000016931"/>
    </source>
</evidence>
<comment type="similarity">
    <text evidence="2">Belongs to the major facilitator superfamily. Monocarboxylate porter (TC 2.A.1.13) family.</text>
</comment>
<dbReference type="OrthoDB" id="6499973at2759"/>